<comment type="caution">
    <text evidence="2">The sequence shown here is derived from an EMBL/GenBank/DDBJ whole genome shotgun (WGS) entry which is preliminary data.</text>
</comment>
<protein>
    <recommendedName>
        <fullName evidence="4">CCHC-type domain-containing protein</fullName>
    </recommendedName>
</protein>
<keyword evidence="3" id="KW-1185">Reference proteome</keyword>
<evidence type="ECO:0000313" key="2">
    <source>
        <dbReference type="EMBL" id="GJT38605.1"/>
    </source>
</evidence>
<accession>A0ABQ5DHW9</accession>
<feature type="compositionally biased region" description="Polar residues" evidence="1">
    <location>
        <begin position="176"/>
        <end position="187"/>
    </location>
</feature>
<name>A0ABQ5DHW9_9ASTR</name>
<dbReference type="Proteomes" id="UP001151760">
    <property type="component" value="Unassembled WGS sequence"/>
</dbReference>
<evidence type="ECO:0008006" key="4">
    <source>
        <dbReference type="Google" id="ProtNLM"/>
    </source>
</evidence>
<reference evidence="2" key="2">
    <citation type="submission" date="2022-01" db="EMBL/GenBank/DDBJ databases">
        <authorList>
            <person name="Yamashiro T."/>
            <person name="Shiraishi A."/>
            <person name="Satake H."/>
            <person name="Nakayama K."/>
        </authorList>
    </citation>
    <scope>NUCLEOTIDE SEQUENCE</scope>
</reference>
<organism evidence="2 3">
    <name type="scientific">Tanacetum coccineum</name>
    <dbReference type="NCBI Taxonomy" id="301880"/>
    <lineage>
        <taxon>Eukaryota</taxon>
        <taxon>Viridiplantae</taxon>
        <taxon>Streptophyta</taxon>
        <taxon>Embryophyta</taxon>
        <taxon>Tracheophyta</taxon>
        <taxon>Spermatophyta</taxon>
        <taxon>Magnoliopsida</taxon>
        <taxon>eudicotyledons</taxon>
        <taxon>Gunneridae</taxon>
        <taxon>Pentapetalae</taxon>
        <taxon>asterids</taxon>
        <taxon>campanulids</taxon>
        <taxon>Asterales</taxon>
        <taxon>Asteraceae</taxon>
        <taxon>Asteroideae</taxon>
        <taxon>Anthemideae</taxon>
        <taxon>Anthemidinae</taxon>
        <taxon>Tanacetum</taxon>
    </lineage>
</organism>
<gene>
    <name evidence="2" type="ORF">Tco_0938470</name>
</gene>
<dbReference type="EMBL" id="BQNB010015317">
    <property type="protein sequence ID" value="GJT38605.1"/>
    <property type="molecule type" value="Genomic_DNA"/>
</dbReference>
<sequence length="255" mass="29045">MLTAEYCLRTEIQKIEQESWNLTMKGDDIDGYINHFHELSVMCPTLVTPEYKKNERYIWWLPERVQGNVTSSKPATIHEAVSMTCGLVDQAIRAKATRISDTKKRKWKCKKTGHQTKDCWSKTPAADTLPTIDETTIYETKTRVAYNSIDKVARQGVKVVKNVKNKRKWESGYGGNSSQRQNKQQKVTKAYAAGPNSKRGHQSKDCMSKTPAIGSNSKPAITCFGCGEQRNYKNRCLQLKNQNRCNQKEKKGKAF</sequence>
<reference evidence="2" key="1">
    <citation type="journal article" date="2022" name="Int. J. Mol. Sci.">
        <title>Draft Genome of Tanacetum Coccineum: Genomic Comparison of Closely Related Tanacetum-Family Plants.</title>
        <authorList>
            <person name="Yamashiro T."/>
            <person name="Shiraishi A."/>
            <person name="Nakayama K."/>
            <person name="Satake H."/>
        </authorList>
    </citation>
    <scope>NUCLEOTIDE SEQUENCE</scope>
</reference>
<evidence type="ECO:0000313" key="3">
    <source>
        <dbReference type="Proteomes" id="UP001151760"/>
    </source>
</evidence>
<proteinExistence type="predicted"/>
<evidence type="ECO:0000256" key="1">
    <source>
        <dbReference type="SAM" id="MobiDB-lite"/>
    </source>
</evidence>
<feature type="region of interest" description="Disordered" evidence="1">
    <location>
        <begin position="168"/>
        <end position="212"/>
    </location>
</feature>